<dbReference type="EMBL" id="NPDT01000003">
    <property type="protein sequence ID" value="PJZ66066.1"/>
    <property type="molecule type" value="Genomic_DNA"/>
</dbReference>
<protein>
    <recommendedName>
        <fullName evidence="2">OLD protein-like TOPRIM domain-containing protein</fullName>
    </recommendedName>
</protein>
<evidence type="ECO:0000313" key="3">
    <source>
        <dbReference type="EMBL" id="PJZ66066.1"/>
    </source>
</evidence>
<comment type="caution">
    <text evidence="3">The sequence shown here is derived from an EMBL/GenBank/DDBJ whole genome shotgun (WGS) entry which is preliminary data.</text>
</comment>
<dbReference type="InterPro" id="IPR022602">
    <property type="entry name" value="DUF2813"/>
</dbReference>
<dbReference type="Pfam" id="PF20469">
    <property type="entry name" value="OLD-like_TOPRIM"/>
    <property type="match status" value="1"/>
</dbReference>
<dbReference type="InterPro" id="IPR051396">
    <property type="entry name" value="Bact_Antivir_Def_Nuclease"/>
</dbReference>
<name>A0A2M9ZC93_9LEPT</name>
<dbReference type="PANTHER" id="PTHR43581">
    <property type="entry name" value="ATP/GTP PHOSPHATASE"/>
    <property type="match status" value="1"/>
</dbReference>
<feature type="coiled-coil region" evidence="1">
    <location>
        <begin position="193"/>
        <end position="224"/>
    </location>
</feature>
<keyword evidence="1" id="KW-0175">Coiled coil</keyword>
<proteinExistence type="predicted"/>
<accession>A0A2M9ZC93</accession>
<dbReference type="CDD" id="cd01026">
    <property type="entry name" value="TOPRIM_OLD"/>
    <property type="match status" value="1"/>
</dbReference>
<organism evidence="3 4">
    <name type="scientific">Leptospira wolffii</name>
    <dbReference type="NCBI Taxonomy" id="409998"/>
    <lineage>
        <taxon>Bacteria</taxon>
        <taxon>Pseudomonadati</taxon>
        <taxon>Spirochaetota</taxon>
        <taxon>Spirochaetia</taxon>
        <taxon>Leptospirales</taxon>
        <taxon>Leptospiraceae</taxon>
        <taxon>Leptospira</taxon>
    </lineage>
</organism>
<dbReference type="InterPro" id="IPR034139">
    <property type="entry name" value="TOPRIM_OLD"/>
</dbReference>
<dbReference type="Pfam" id="PF11398">
    <property type="entry name" value="DUF2813"/>
    <property type="match status" value="1"/>
</dbReference>
<dbReference type="InterPro" id="IPR027417">
    <property type="entry name" value="P-loop_NTPase"/>
</dbReference>
<sequence>MRISKILLQNFRSFKNETIVLDDITVFVGENNTGKSTILDAIKYSIGATNWNEKFSRHDYLLTSATSHPGEAGDILIRVEVSEKTEDEWPDEIQQTLSESIDIGSDGKRHFILAFKGSYNRAEEKSVDIREFQNRKGITKGPKANSAKCLSDFRKLLPIFYISSLRDATKEYHQRRGLFRTFLDHEVIPEESKLAIEKKLTELNKELLDVLENIKHLKEHLKKTTSIINGSMESMVDIEPVPSDLNELIGKAGVILQNKTGVRLPLDRHGSGAQSLAVLFLYEAFLSVLLTIEYDKFSEPILLIEEPEAHLHPSAVRIFWRFLEKMPGQKIVSTHSGDIISNVPISKIRRIAGTFGEQRIHCMSDSGMSPETKRYLRNFITYSRGELFFARCWLIVEGETEQAFFENLLNRDGLLDNKGIRIIQYTQMNLETLLEIAKQLNIRWFLISDGDTKGKSYETKAKAAIPTSEDQNNYIYTMSEMTIEVHLMKNGFDTFYTSKLSQQTKKNVSGTVGSEAYYESVYKALNNSISKPQTILEIVDSILDGKTTIPPIVGAIRTRLELFQ</sequence>
<evidence type="ECO:0000313" key="4">
    <source>
        <dbReference type="Proteomes" id="UP000231912"/>
    </source>
</evidence>
<evidence type="ECO:0000256" key="1">
    <source>
        <dbReference type="SAM" id="Coils"/>
    </source>
</evidence>
<dbReference type="AlphaFoldDB" id="A0A2M9ZC93"/>
<dbReference type="RefSeq" id="WP_100758939.1">
    <property type="nucleotide sequence ID" value="NZ_NPDT01000003.1"/>
</dbReference>
<reference evidence="3 4" key="1">
    <citation type="submission" date="2017-07" db="EMBL/GenBank/DDBJ databases">
        <title>Leptospira spp. isolated from tropical soils.</title>
        <authorList>
            <person name="Thibeaux R."/>
            <person name="Iraola G."/>
            <person name="Ferres I."/>
            <person name="Bierque E."/>
            <person name="Girault D."/>
            <person name="Soupe-Gilbert M.-E."/>
            <person name="Picardeau M."/>
            <person name="Goarant C."/>
        </authorList>
    </citation>
    <scope>NUCLEOTIDE SEQUENCE [LARGE SCALE GENOMIC DNA]</scope>
    <source>
        <strain evidence="3 4">FH2-C-A2</strain>
    </source>
</reference>
<dbReference type="SUPFAM" id="SSF52540">
    <property type="entry name" value="P-loop containing nucleoside triphosphate hydrolases"/>
    <property type="match status" value="1"/>
</dbReference>
<gene>
    <name evidence="3" type="ORF">CH371_11170</name>
</gene>
<evidence type="ECO:0000259" key="2">
    <source>
        <dbReference type="Pfam" id="PF20469"/>
    </source>
</evidence>
<dbReference type="Gene3D" id="3.40.50.300">
    <property type="entry name" value="P-loop containing nucleotide triphosphate hydrolases"/>
    <property type="match status" value="1"/>
</dbReference>
<dbReference type="Proteomes" id="UP000231912">
    <property type="component" value="Unassembled WGS sequence"/>
</dbReference>
<feature type="domain" description="OLD protein-like TOPRIM" evidence="2">
    <location>
        <begin position="388"/>
        <end position="451"/>
    </location>
</feature>
<dbReference type="PANTHER" id="PTHR43581:SF4">
    <property type="entry name" value="ATP_GTP PHOSPHATASE"/>
    <property type="match status" value="1"/>
</dbReference>